<keyword evidence="11" id="KW-0472">Membrane</keyword>
<evidence type="ECO:0000256" key="2">
    <source>
        <dbReference type="ARBA" id="ARBA00022527"/>
    </source>
</evidence>
<keyword evidence="11" id="KW-1133">Transmembrane helix</keyword>
<dbReference type="EMBL" id="JBBVUL010000003">
    <property type="protein sequence ID" value="MEL0564777.1"/>
    <property type="molecule type" value="Genomic_DNA"/>
</dbReference>
<feature type="domain" description="PASTA" evidence="13">
    <location>
        <begin position="425"/>
        <end position="492"/>
    </location>
</feature>
<comment type="catalytic activity">
    <reaction evidence="7">
        <text>L-threonyl-[protein] + ATP = O-phospho-L-threonyl-[protein] + ADP + H(+)</text>
        <dbReference type="Rhea" id="RHEA:46608"/>
        <dbReference type="Rhea" id="RHEA-COMP:11060"/>
        <dbReference type="Rhea" id="RHEA-COMP:11605"/>
        <dbReference type="ChEBI" id="CHEBI:15378"/>
        <dbReference type="ChEBI" id="CHEBI:30013"/>
        <dbReference type="ChEBI" id="CHEBI:30616"/>
        <dbReference type="ChEBI" id="CHEBI:61977"/>
        <dbReference type="ChEBI" id="CHEBI:456216"/>
        <dbReference type="EC" id="2.7.11.1"/>
    </reaction>
</comment>
<dbReference type="InterPro" id="IPR008271">
    <property type="entry name" value="Ser/Thr_kinase_AS"/>
</dbReference>
<proteinExistence type="predicted"/>
<name>A0A5N1IGG4_LACJE</name>
<evidence type="ECO:0000256" key="7">
    <source>
        <dbReference type="ARBA" id="ARBA00047899"/>
    </source>
</evidence>
<dbReference type="GeneID" id="31742803"/>
<sequence length="665" mass="73542">MITQGYLLGERYKILDTLGEGGMANVYLAEDIILQRKVAVKVLRLDLQRDPQTLKRFTREAMSTSELSHPNIVSVLDVDTDQGLPYMVMEYIKGPDLHQYLHDNYPLPFTEIIRIMDQILSAVALAHKHNIIHRDLKPENILIDKDTGKIKIADFGIAVALNQSTITQTNSTMGSVHYMSPEQTKGGLVTKQSDIYSLGIILYELLAGKVPFGGETAISIALKHLKEPLPDLKKVVPNLPQSLENVVLCATAKDPRDRYESVLAMKADLDTALNPERANEPVFKPSHNPALEETRVIPTVIPNEDAALKNIKEEKKQESKPAKKKFWKTFKEHKIWLISSIFAILVVLFCLILALSKTNQTTVPDVSNFNEEQAKQALQAAGLKVGEIEYQHSDTVAKDKIIKTLPDKGLSIEKGKSVDLVVSKGAGLTTVPDLVGVAYTQAKKRLEKLGFKVEKQTDYSFEISRNYVMSQSVEAGERVNAAKTTIILVVSKGKYKKNKPKQFKVKDLTGYSLKKVQDYAEDNGLTLKIDEHYSDSVEKGLIISQNPTVGTTMNRGDTLEVVVSKGKQESSSASSNSSSSGSSSDSSSVNKSVSISYDSSKTNNGNGNHIQIYIADDNHQISNIYRDFYITHDTTLNIPFSVKNSSGTLIVVNDGTTVTNERVTK</sequence>
<dbReference type="Gene3D" id="2.60.40.2560">
    <property type="match status" value="1"/>
</dbReference>
<evidence type="ECO:0000313" key="17">
    <source>
        <dbReference type="Proteomes" id="UP001385848"/>
    </source>
</evidence>
<dbReference type="PROSITE" id="PS00107">
    <property type="entry name" value="PROTEIN_KINASE_ATP"/>
    <property type="match status" value="1"/>
</dbReference>
<dbReference type="FunFam" id="3.30.200.20:FF:000035">
    <property type="entry name" value="Serine/threonine protein kinase Stk1"/>
    <property type="match status" value="1"/>
</dbReference>
<evidence type="ECO:0000256" key="6">
    <source>
        <dbReference type="ARBA" id="ARBA00022840"/>
    </source>
</evidence>
<dbReference type="PROSITE" id="PS50011">
    <property type="entry name" value="PROTEIN_KINASE_DOM"/>
    <property type="match status" value="1"/>
</dbReference>
<evidence type="ECO:0000256" key="3">
    <source>
        <dbReference type="ARBA" id="ARBA00022679"/>
    </source>
</evidence>
<evidence type="ECO:0000313" key="14">
    <source>
        <dbReference type="EMBL" id="KAA9324226.1"/>
    </source>
</evidence>
<dbReference type="CDD" id="cd06577">
    <property type="entry name" value="PASTA_pknB"/>
    <property type="match status" value="3"/>
</dbReference>
<evidence type="ECO:0000256" key="10">
    <source>
        <dbReference type="SAM" id="MobiDB-lite"/>
    </source>
</evidence>
<dbReference type="InterPro" id="IPR017441">
    <property type="entry name" value="Protein_kinase_ATP_BS"/>
</dbReference>
<dbReference type="EMBL" id="VYWW01000002">
    <property type="protein sequence ID" value="KAA9324226.1"/>
    <property type="molecule type" value="Genomic_DNA"/>
</dbReference>
<dbReference type="Proteomes" id="UP000327236">
    <property type="component" value="Unassembled WGS sequence"/>
</dbReference>
<dbReference type="InterPro" id="IPR011009">
    <property type="entry name" value="Kinase-like_dom_sf"/>
</dbReference>
<dbReference type="PROSITE" id="PS51178">
    <property type="entry name" value="PASTA"/>
    <property type="match status" value="3"/>
</dbReference>
<dbReference type="CDD" id="cd14014">
    <property type="entry name" value="STKc_PknB_like"/>
    <property type="match status" value="1"/>
</dbReference>
<keyword evidence="5 14" id="KW-0418">Kinase</keyword>
<evidence type="ECO:0000313" key="16">
    <source>
        <dbReference type="Proteomes" id="UP000327236"/>
    </source>
</evidence>
<dbReference type="FunFam" id="1.10.510.10:FF:000021">
    <property type="entry name" value="Serine/threonine protein kinase"/>
    <property type="match status" value="1"/>
</dbReference>
<feature type="domain" description="Protein kinase" evidence="12">
    <location>
        <begin position="12"/>
        <end position="273"/>
    </location>
</feature>
<feature type="domain" description="PASTA" evidence="13">
    <location>
        <begin position="357"/>
        <end position="424"/>
    </location>
</feature>
<organism evidence="14 16">
    <name type="scientific">Lactobacillus jensenii</name>
    <dbReference type="NCBI Taxonomy" id="109790"/>
    <lineage>
        <taxon>Bacteria</taxon>
        <taxon>Bacillati</taxon>
        <taxon>Bacillota</taxon>
        <taxon>Bacilli</taxon>
        <taxon>Lactobacillales</taxon>
        <taxon>Lactobacillaceae</taxon>
        <taxon>Lactobacillus</taxon>
    </lineage>
</organism>
<feature type="region of interest" description="Disordered" evidence="10">
    <location>
        <begin position="563"/>
        <end position="601"/>
    </location>
</feature>
<keyword evidence="11" id="KW-0812">Transmembrane</keyword>
<dbReference type="Gene3D" id="1.10.510.10">
    <property type="entry name" value="Transferase(Phosphotransferase) domain 1"/>
    <property type="match status" value="1"/>
</dbReference>
<dbReference type="GO" id="GO:0005524">
    <property type="term" value="F:ATP binding"/>
    <property type="evidence" value="ECO:0007669"/>
    <property type="project" value="UniProtKB-UniRule"/>
</dbReference>
<evidence type="ECO:0000259" key="13">
    <source>
        <dbReference type="PROSITE" id="PS51178"/>
    </source>
</evidence>
<dbReference type="InterPro" id="IPR000719">
    <property type="entry name" value="Prot_kinase_dom"/>
</dbReference>
<dbReference type="OrthoDB" id="9788659at2"/>
<keyword evidence="17" id="KW-1185">Reference proteome</keyword>
<comment type="caution">
    <text evidence="14">The sequence shown here is derived from an EMBL/GenBank/DDBJ whole genome shotgun (WGS) entry which is preliminary data.</text>
</comment>
<evidence type="ECO:0000256" key="8">
    <source>
        <dbReference type="ARBA" id="ARBA00048679"/>
    </source>
</evidence>
<evidence type="ECO:0000313" key="15">
    <source>
        <dbReference type="EMBL" id="MEL0564777.1"/>
    </source>
</evidence>
<keyword evidence="3" id="KW-0808">Transferase</keyword>
<dbReference type="SUPFAM" id="SSF56112">
    <property type="entry name" value="Protein kinase-like (PK-like)"/>
    <property type="match status" value="1"/>
</dbReference>
<evidence type="ECO:0000256" key="11">
    <source>
        <dbReference type="SAM" id="Phobius"/>
    </source>
</evidence>
<dbReference type="PANTHER" id="PTHR43289:SF34">
    <property type="entry name" value="SERINE_THREONINE-PROTEIN KINASE YBDM-RELATED"/>
    <property type="match status" value="1"/>
</dbReference>
<evidence type="ECO:0000256" key="4">
    <source>
        <dbReference type="ARBA" id="ARBA00022741"/>
    </source>
</evidence>
<feature type="binding site" evidence="9">
    <location>
        <position position="41"/>
    </location>
    <ligand>
        <name>ATP</name>
        <dbReference type="ChEBI" id="CHEBI:30616"/>
    </ligand>
</feature>
<gene>
    <name evidence="14" type="primary">pknB</name>
    <name evidence="15" type="ORF">AAC431_02400</name>
    <name evidence="14" type="ORF">F6H94_00540</name>
</gene>
<dbReference type="NCBIfam" id="NF033483">
    <property type="entry name" value="PknB_PASTA_kin"/>
    <property type="match status" value="1"/>
</dbReference>
<comment type="catalytic activity">
    <reaction evidence="8">
        <text>L-seryl-[protein] + ATP = O-phospho-L-seryl-[protein] + ADP + H(+)</text>
        <dbReference type="Rhea" id="RHEA:17989"/>
        <dbReference type="Rhea" id="RHEA-COMP:9863"/>
        <dbReference type="Rhea" id="RHEA-COMP:11604"/>
        <dbReference type="ChEBI" id="CHEBI:15378"/>
        <dbReference type="ChEBI" id="CHEBI:29999"/>
        <dbReference type="ChEBI" id="CHEBI:30616"/>
        <dbReference type="ChEBI" id="CHEBI:83421"/>
        <dbReference type="ChEBI" id="CHEBI:456216"/>
        <dbReference type="EC" id="2.7.11.1"/>
    </reaction>
</comment>
<dbReference type="SMART" id="SM00220">
    <property type="entry name" value="S_TKc"/>
    <property type="match status" value="1"/>
</dbReference>
<dbReference type="InterPro" id="IPR005543">
    <property type="entry name" value="PASTA_dom"/>
</dbReference>
<feature type="domain" description="PASTA" evidence="13">
    <location>
        <begin position="499"/>
        <end position="565"/>
    </location>
</feature>
<dbReference type="RefSeq" id="WP_006587915.1">
    <property type="nucleotide sequence ID" value="NZ_CATOUV010000001.1"/>
</dbReference>
<evidence type="ECO:0000256" key="1">
    <source>
        <dbReference type="ARBA" id="ARBA00012513"/>
    </source>
</evidence>
<dbReference type="Pfam" id="PF00069">
    <property type="entry name" value="Pkinase"/>
    <property type="match status" value="1"/>
</dbReference>
<dbReference type="PROSITE" id="PS00108">
    <property type="entry name" value="PROTEIN_KINASE_ST"/>
    <property type="match status" value="1"/>
</dbReference>
<dbReference type="AlphaFoldDB" id="A0A5N1IGG4"/>
<keyword evidence="4 9" id="KW-0547">Nucleotide-binding</keyword>
<dbReference type="EC" id="2.7.11.1" evidence="1"/>
<reference evidence="14 16" key="1">
    <citation type="submission" date="2019-09" db="EMBL/GenBank/DDBJ databases">
        <title>Draft genome sequence assemblies of isolates from the urinary tract.</title>
        <authorList>
            <person name="Mores C.R."/>
            <person name="Putonti C."/>
            <person name="Wolfe A.J."/>
        </authorList>
    </citation>
    <scope>NUCLEOTIDE SEQUENCE [LARGE SCALE GENOMIC DNA]</scope>
    <source>
        <strain evidence="14 16">UMB246</strain>
    </source>
</reference>
<dbReference type="SMART" id="SM00740">
    <property type="entry name" value="PASTA"/>
    <property type="match status" value="3"/>
</dbReference>
<reference evidence="15 17" key="2">
    <citation type="submission" date="2024-04" db="EMBL/GenBank/DDBJ databases">
        <title>Three lactobacilli isolated from voided urine samples from females with type 2 diabetes.</title>
        <authorList>
            <person name="Kula A."/>
            <person name="Stegman N."/>
            <person name="Putonti C."/>
        </authorList>
    </citation>
    <scope>NUCLEOTIDE SEQUENCE [LARGE SCALE GENOMIC DNA]</scope>
    <source>
        <strain evidence="15 17">1855</strain>
    </source>
</reference>
<evidence type="ECO:0000256" key="9">
    <source>
        <dbReference type="PROSITE-ProRule" id="PRU10141"/>
    </source>
</evidence>
<accession>A0A5N1IGG4</accession>
<dbReference type="Gene3D" id="3.30.10.20">
    <property type="match status" value="3"/>
</dbReference>
<evidence type="ECO:0000256" key="5">
    <source>
        <dbReference type="ARBA" id="ARBA00022777"/>
    </source>
</evidence>
<dbReference type="KEGG" id="lje:BUE77_03670"/>
<keyword evidence="2" id="KW-0723">Serine/threonine-protein kinase</keyword>
<dbReference type="GO" id="GO:0004674">
    <property type="term" value="F:protein serine/threonine kinase activity"/>
    <property type="evidence" value="ECO:0007669"/>
    <property type="project" value="UniProtKB-KW"/>
</dbReference>
<feature type="compositionally biased region" description="Low complexity" evidence="10">
    <location>
        <begin position="570"/>
        <end position="601"/>
    </location>
</feature>
<evidence type="ECO:0000259" key="12">
    <source>
        <dbReference type="PROSITE" id="PS50011"/>
    </source>
</evidence>
<dbReference type="Proteomes" id="UP001385848">
    <property type="component" value="Unassembled WGS sequence"/>
</dbReference>
<feature type="transmembrane region" description="Helical" evidence="11">
    <location>
        <begin position="335"/>
        <end position="355"/>
    </location>
</feature>
<dbReference type="Pfam" id="PF03793">
    <property type="entry name" value="PASTA"/>
    <property type="match status" value="3"/>
</dbReference>
<dbReference type="PANTHER" id="PTHR43289">
    <property type="entry name" value="MITOGEN-ACTIVATED PROTEIN KINASE KINASE KINASE 20-RELATED"/>
    <property type="match status" value="1"/>
</dbReference>
<dbReference type="Gene3D" id="3.30.200.20">
    <property type="entry name" value="Phosphorylase Kinase, domain 1"/>
    <property type="match status" value="1"/>
</dbReference>
<protein>
    <recommendedName>
        <fullName evidence="1">non-specific serine/threonine protein kinase</fullName>
        <ecNumber evidence="1">2.7.11.1</ecNumber>
    </recommendedName>
</protein>
<keyword evidence="6 9" id="KW-0067">ATP-binding</keyword>